<feature type="non-terminal residue" evidence="1">
    <location>
        <position position="1"/>
    </location>
</feature>
<protein>
    <submittedName>
        <fullName evidence="1">Uncharacterized protein</fullName>
    </submittedName>
</protein>
<dbReference type="Proteomes" id="UP000257109">
    <property type="component" value="Unassembled WGS sequence"/>
</dbReference>
<comment type="caution">
    <text evidence="1">The sequence shown here is derived from an EMBL/GenBank/DDBJ whole genome shotgun (WGS) entry which is preliminary data.</text>
</comment>
<proteinExistence type="predicted"/>
<dbReference type="AlphaFoldDB" id="A0A371I195"/>
<reference evidence="1" key="1">
    <citation type="submission" date="2018-05" db="EMBL/GenBank/DDBJ databases">
        <title>Draft genome of Mucuna pruriens seed.</title>
        <authorList>
            <person name="Nnadi N.E."/>
            <person name="Vos R."/>
            <person name="Hasami M.H."/>
            <person name="Devisetty U.K."/>
            <person name="Aguiy J.C."/>
        </authorList>
    </citation>
    <scope>NUCLEOTIDE SEQUENCE [LARGE SCALE GENOMIC DNA]</scope>
    <source>
        <strain evidence="1">JCA_2017</strain>
    </source>
</reference>
<dbReference type="OrthoDB" id="1752139at2759"/>
<dbReference type="EMBL" id="QJKJ01001204">
    <property type="protein sequence ID" value="RDY08808.1"/>
    <property type="molecule type" value="Genomic_DNA"/>
</dbReference>
<accession>A0A371I195</accession>
<gene>
    <name evidence="1" type="ORF">CR513_06921</name>
</gene>
<organism evidence="1 2">
    <name type="scientific">Mucuna pruriens</name>
    <name type="common">Velvet bean</name>
    <name type="synonym">Dolichos pruriens</name>
    <dbReference type="NCBI Taxonomy" id="157652"/>
    <lineage>
        <taxon>Eukaryota</taxon>
        <taxon>Viridiplantae</taxon>
        <taxon>Streptophyta</taxon>
        <taxon>Embryophyta</taxon>
        <taxon>Tracheophyta</taxon>
        <taxon>Spermatophyta</taxon>
        <taxon>Magnoliopsida</taxon>
        <taxon>eudicotyledons</taxon>
        <taxon>Gunneridae</taxon>
        <taxon>Pentapetalae</taxon>
        <taxon>rosids</taxon>
        <taxon>fabids</taxon>
        <taxon>Fabales</taxon>
        <taxon>Fabaceae</taxon>
        <taxon>Papilionoideae</taxon>
        <taxon>50 kb inversion clade</taxon>
        <taxon>NPAAA clade</taxon>
        <taxon>indigoferoid/millettioid clade</taxon>
        <taxon>Phaseoleae</taxon>
        <taxon>Mucuna</taxon>
    </lineage>
</organism>
<evidence type="ECO:0000313" key="1">
    <source>
        <dbReference type="EMBL" id="RDY08808.1"/>
    </source>
</evidence>
<name>A0A371I195_MUCPR</name>
<feature type="non-terminal residue" evidence="1">
    <location>
        <position position="96"/>
    </location>
</feature>
<evidence type="ECO:0000313" key="2">
    <source>
        <dbReference type="Proteomes" id="UP000257109"/>
    </source>
</evidence>
<keyword evidence="2" id="KW-1185">Reference proteome</keyword>
<sequence length="96" mass="10879">MKAPEQREEELRHQIATMKAVTEKLRGGAVLTTCAQAFCGQPFSEEIDDTPILVNFRKVVVEPFDGTQDPHTHLQAFQTHIYINRGNDPLNCKLFP</sequence>